<dbReference type="Pfam" id="PF09865">
    <property type="entry name" value="DUF2092"/>
    <property type="match status" value="1"/>
</dbReference>
<evidence type="ECO:0000256" key="1">
    <source>
        <dbReference type="ARBA" id="ARBA00022729"/>
    </source>
</evidence>
<name>A0LFT2_SYNFM</name>
<evidence type="ECO:0000313" key="4">
    <source>
        <dbReference type="Proteomes" id="UP000001784"/>
    </source>
</evidence>
<dbReference type="STRING" id="335543.Sfum_0585"/>
<dbReference type="InterPro" id="IPR019207">
    <property type="entry name" value="DUF2092"/>
</dbReference>
<dbReference type="Gene3D" id="2.50.20.10">
    <property type="entry name" value="Lipoprotein localisation LolA/LolB/LppX"/>
    <property type="match status" value="1"/>
</dbReference>
<evidence type="ECO:0008006" key="5">
    <source>
        <dbReference type="Google" id="ProtNLM"/>
    </source>
</evidence>
<keyword evidence="1 2" id="KW-0732">Signal</keyword>
<dbReference type="PROSITE" id="PS51257">
    <property type="entry name" value="PROKAR_LIPOPROTEIN"/>
    <property type="match status" value="1"/>
</dbReference>
<keyword evidence="4" id="KW-1185">Reference proteome</keyword>
<gene>
    <name evidence="3" type="ordered locus">Sfum_0585</name>
</gene>
<dbReference type="eggNOG" id="COG3900">
    <property type="taxonomic scope" value="Bacteria"/>
</dbReference>
<evidence type="ECO:0000313" key="3">
    <source>
        <dbReference type="EMBL" id="ABK16284.1"/>
    </source>
</evidence>
<dbReference type="SUPFAM" id="SSF89392">
    <property type="entry name" value="Prokaryotic lipoproteins and lipoprotein localization factors"/>
    <property type="match status" value="1"/>
</dbReference>
<dbReference type="EMBL" id="CP000478">
    <property type="protein sequence ID" value="ABK16284.1"/>
    <property type="molecule type" value="Genomic_DNA"/>
</dbReference>
<dbReference type="InParanoid" id="A0LFT2"/>
<dbReference type="AlphaFoldDB" id="A0LFT2"/>
<accession>A0LFT2</accession>
<proteinExistence type="predicted"/>
<organism evidence="3 4">
    <name type="scientific">Syntrophobacter fumaroxidans (strain DSM 10017 / MPOB)</name>
    <dbReference type="NCBI Taxonomy" id="335543"/>
    <lineage>
        <taxon>Bacteria</taxon>
        <taxon>Pseudomonadati</taxon>
        <taxon>Thermodesulfobacteriota</taxon>
        <taxon>Syntrophobacteria</taxon>
        <taxon>Syntrophobacterales</taxon>
        <taxon>Syntrophobacteraceae</taxon>
        <taxon>Syntrophobacter</taxon>
    </lineage>
</organism>
<reference evidence="3 4" key="1">
    <citation type="submission" date="2006-10" db="EMBL/GenBank/DDBJ databases">
        <title>Complete sequence of Syntrophobacter fumaroxidans MPOB.</title>
        <authorList>
            <consortium name="US DOE Joint Genome Institute"/>
            <person name="Copeland A."/>
            <person name="Lucas S."/>
            <person name="Lapidus A."/>
            <person name="Barry K."/>
            <person name="Detter J.C."/>
            <person name="Glavina del Rio T."/>
            <person name="Hammon N."/>
            <person name="Israni S."/>
            <person name="Pitluck S."/>
            <person name="Goltsman E.G."/>
            <person name="Martinez M."/>
            <person name="Schmutz J."/>
            <person name="Larimer F."/>
            <person name="Land M."/>
            <person name="Hauser L."/>
            <person name="Kyrpides N."/>
            <person name="Kim E."/>
            <person name="Boone D.R."/>
            <person name="Brockman F."/>
            <person name="Culley D."/>
            <person name="Ferry J."/>
            <person name="Gunsalus R."/>
            <person name="McInerney M.J."/>
            <person name="Morrison M."/>
            <person name="Plugge C."/>
            <person name="Rohlin L."/>
            <person name="Scholten J."/>
            <person name="Sieber J."/>
            <person name="Stams A.J.M."/>
            <person name="Worm P."/>
            <person name="Henstra A.M."/>
            <person name="Richardson P."/>
        </authorList>
    </citation>
    <scope>NUCLEOTIDE SEQUENCE [LARGE SCALE GENOMIC DNA]</scope>
    <source>
        <strain evidence="4">DSM 10017 / MPOB</strain>
    </source>
</reference>
<dbReference type="Proteomes" id="UP000001784">
    <property type="component" value="Chromosome"/>
</dbReference>
<feature type="chain" id="PRO_5002626172" description="DUF2092 domain-containing protein" evidence="2">
    <location>
        <begin position="21"/>
        <end position="271"/>
    </location>
</feature>
<dbReference type="HOGENOM" id="CLU_074811_1_0_7"/>
<dbReference type="RefSeq" id="WP_011697457.1">
    <property type="nucleotide sequence ID" value="NC_008554.1"/>
</dbReference>
<feature type="signal peptide" evidence="2">
    <location>
        <begin position="1"/>
        <end position="20"/>
    </location>
</feature>
<sequence precursor="true">MILRKLLIAVICLLSACLVAAPGSAAQGQAAVPSGSQADGMAILMRTANFLAQAGQFSFRLSAGYDVLQETGQKIEFGEVRQVTLVRPDRMRVDTERSDGEKAQAIFNGQEIIVYSPGDKVYATAGKPGDLDSALRYLVNDLQLRLPLSLMYVRDFPAELERRMLSVDVVEKVAAMDVPCIHLAGRTDTVDFQFWIPTEGDPLPRRVVMTYKLAEGQPQFWANFTEWNLSPNPPQGFFSFTPPEGVQRIAFLAELEVAKPDVKKVKKGGKK</sequence>
<protein>
    <recommendedName>
        <fullName evidence="5">DUF2092 domain-containing protein</fullName>
    </recommendedName>
</protein>
<evidence type="ECO:0000256" key="2">
    <source>
        <dbReference type="SAM" id="SignalP"/>
    </source>
</evidence>
<dbReference type="InterPro" id="IPR029046">
    <property type="entry name" value="LolA/LolB/LppX"/>
</dbReference>
<dbReference type="KEGG" id="sfu:Sfum_0585"/>